<evidence type="ECO:0000256" key="1">
    <source>
        <dbReference type="ARBA" id="ARBA00004651"/>
    </source>
</evidence>
<dbReference type="GO" id="GO:0008234">
    <property type="term" value="F:cysteine-type peptidase activity"/>
    <property type="evidence" value="ECO:0007669"/>
    <property type="project" value="UniProtKB-KW"/>
</dbReference>
<feature type="transmembrane region" description="Helical" evidence="12">
    <location>
        <begin position="155"/>
        <end position="176"/>
    </location>
</feature>
<dbReference type="GO" id="GO:0006508">
    <property type="term" value="P:proteolysis"/>
    <property type="evidence" value="ECO:0007669"/>
    <property type="project" value="InterPro"/>
</dbReference>
<keyword evidence="2" id="KW-0813">Transport</keyword>
<dbReference type="InterPro" id="IPR039421">
    <property type="entry name" value="Type_1_exporter"/>
</dbReference>
<evidence type="ECO:0000256" key="11">
    <source>
        <dbReference type="ARBA" id="ARBA00043264"/>
    </source>
</evidence>
<dbReference type="GO" id="GO:0005886">
    <property type="term" value="C:plasma membrane"/>
    <property type="evidence" value="ECO:0007669"/>
    <property type="project" value="UniProtKB-SubCell"/>
</dbReference>
<dbReference type="PROSITE" id="PS50893">
    <property type="entry name" value="ABC_TRANSPORTER_2"/>
    <property type="match status" value="1"/>
</dbReference>
<evidence type="ECO:0000256" key="5">
    <source>
        <dbReference type="ARBA" id="ARBA00022741"/>
    </source>
</evidence>
<evidence type="ECO:0000259" key="15">
    <source>
        <dbReference type="PROSITE" id="PS50990"/>
    </source>
</evidence>
<sequence length="700" mass="79433">MHKKSVPLIRQMGTTDCGIAALTMIFQYYKYKIDISELKATTSIGRNGMSLAKMKEITEEHNFSFKAYGNYETEENLIKCLPIIMCSKENHYVVVAEKKYGKYILLDPLKGKEKVDYSYIKKNFLDVLVCVRPTEKNYKREKRESFLIPINKSKLFLASILTLVTQGIILIPPLIIKKIVNEITYDTLGFNFVKYALLILSVALSYLLANLAKKRVILILQNNIYKDTIFLMLNKIFDIDLSYFESHSSGDIENRFNSVSDIYEFISTALISTVIDVVTAVFCGIMMITQSIPLFAVIIVMTVIQITIVMILNQKARIKVKNYIADQSALQARMVETLTNIQQIRCMRIENMLSDSLKQDYKHLIKRLRERVQISDIMESVVGAFSIASSLILYVIGGYLVCDNRLELGTLIAFVTLAGYFTGPFQTLSLVVPQINVLKETMIRLKELMNYKSNRKNGTQHINSFESMEMQQVTFSYYGSTKPDVENVSMMLKKGEKIAFVGSSGSGKTTITKLLLNVFSHYQGQILVNGEDIKQICKEDIDRIFAIVTQVPMAMNGTIRENVDITNTLTDEEIYHYLDLVELKDDIEKFPLGLNTFVGENGQNISGGQKQRIAIARALALKPEVIIFDEATSNLDPLTERRICNNLKQLHITQIVVTHRLNAIQDADTIYVVEKGKIIESGTHVELLQLKGAYYDSVNN</sequence>
<keyword evidence="7 16" id="KW-0067">ATP-binding</keyword>
<dbReference type="GO" id="GO:0034040">
    <property type="term" value="F:ATPase-coupled lipid transmembrane transporter activity"/>
    <property type="evidence" value="ECO:0007669"/>
    <property type="project" value="TreeGrafter"/>
</dbReference>
<dbReference type="PANTHER" id="PTHR24221">
    <property type="entry name" value="ATP-BINDING CASSETTE SUB-FAMILY B"/>
    <property type="match status" value="1"/>
</dbReference>
<dbReference type="Gene3D" id="3.90.70.10">
    <property type="entry name" value="Cysteine proteinases"/>
    <property type="match status" value="1"/>
</dbReference>
<keyword evidence="5" id="KW-0547">Nucleotide-binding</keyword>
<evidence type="ECO:0000256" key="9">
    <source>
        <dbReference type="ARBA" id="ARBA00022989"/>
    </source>
</evidence>
<evidence type="ECO:0000256" key="3">
    <source>
        <dbReference type="ARBA" id="ARBA00022475"/>
    </source>
</evidence>
<evidence type="ECO:0000256" key="6">
    <source>
        <dbReference type="ARBA" id="ARBA00022807"/>
    </source>
</evidence>
<feature type="domain" description="ABC transporter" evidence="13">
    <location>
        <begin position="468"/>
        <end position="700"/>
    </location>
</feature>
<dbReference type="GO" id="GO:0016887">
    <property type="term" value="F:ATP hydrolysis activity"/>
    <property type="evidence" value="ECO:0007669"/>
    <property type="project" value="InterPro"/>
</dbReference>
<dbReference type="GO" id="GO:0140359">
    <property type="term" value="F:ABC-type transporter activity"/>
    <property type="evidence" value="ECO:0007669"/>
    <property type="project" value="InterPro"/>
</dbReference>
<dbReference type="InterPro" id="IPR036640">
    <property type="entry name" value="ABC1_TM_sf"/>
</dbReference>
<feature type="transmembrane region" description="Helical" evidence="12">
    <location>
        <begin position="265"/>
        <end position="288"/>
    </location>
</feature>
<feature type="domain" description="Peptidase C39" evidence="15">
    <location>
        <begin position="11"/>
        <end position="131"/>
    </location>
</feature>
<feature type="domain" description="ABC transmembrane type-1" evidence="14">
    <location>
        <begin position="156"/>
        <end position="435"/>
    </location>
</feature>
<keyword evidence="8" id="KW-0653">Protein transport</keyword>
<dbReference type="SMART" id="SM00382">
    <property type="entry name" value="AAA"/>
    <property type="match status" value="1"/>
</dbReference>
<dbReference type="Pfam" id="PF03412">
    <property type="entry name" value="Peptidase_C39"/>
    <property type="match status" value="1"/>
</dbReference>
<protein>
    <submittedName>
        <fullName evidence="16">Lactococcin-G-processing and transport ATP-binding protein LagD</fullName>
        <ecNumber evidence="16">3.4.22.-</ecNumber>
    </submittedName>
</protein>
<evidence type="ECO:0000259" key="13">
    <source>
        <dbReference type="PROSITE" id="PS50893"/>
    </source>
</evidence>
<dbReference type="RefSeq" id="WP_055056067.1">
    <property type="nucleotide sequence ID" value="NZ_CZBA01000009.1"/>
</dbReference>
<keyword evidence="10 12" id="KW-0472">Membrane</keyword>
<keyword evidence="11" id="KW-0080">Bacteriocin transport</keyword>
<evidence type="ECO:0000259" key="14">
    <source>
        <dbReference type="PROSITE" id="PS50929"/>
    </source>
</evidence>
<keyword evidence="3" id="KW-1003">Cell membrane</keyword>
<comment type="subcellular location">
    <subcellularLocation>
        <location evidence="1">Cell membrane</location>
        <topology evidence="1">Multi-pass membrane protein</topology>
    </subcellularLocation>
</comment>
<dbReference type="Gene3D" id="1.20.1560.10">
    <property type="entry name" value="ABC transporter type 1, transmembrane domain"/>
    <property type="match status" value="1"/>
</dbReference>
<dbReference type="AlphaFoldDB" id="A0A174P6L8"/>
<evidence type="ECO:0000256" key="10">
    <source>
        <dbReference type="ARBA" id="ARBA00023136"/>
    </source>
</evidence>
<evidence type="ECO:0000256" key="2">
    <source>
        <dbReference type="ARBA" id="ARBA00022448"/>
    </source>
</evidence>
<feature type="transmembrane region" description="Helical" evidence="12">
    <location>
        <begin position="377"/>
        <end position="396"/>
    </location>
</feature>
<dbReference type="PROSITE" id="PS50929">
    <property type="entry name" value="ABC_TM1F"/>
    <property type="match status" value="1"/>
</dbReference>
<dbReference type="InterPro" id="IPR011527">
    <property type="entry name" value="ABC1_TM_dom"/>
</dbReference>
<dbReference type="GO" id="GO:0005524">
    <property type="term" value="F:ATP binding"/>
    <property type="evidence" value="ECO:0007669"/>
    <property type="project" value="UniProtKB-KW"/>
</dbReference>
<dbReference type="EC" id="3.4.22.-" evidence="16"/>
<feature type="transmembrane region" description="Helical" evidence="12">
    <location>
        <begin position="294"/>
        <end position="312"/>
    </location>
</feature>
<gene>
    <name evidence="16" type="primary">lagD</name>
    <name evidence="16" type="ORF">ERS852533_01785</name>
</gene>
<dbReference type="InterPro" id="IPR005074">
    <property type="entry name" value="Peptidase_C39"/>
</dbReference>
<accession>A0A174P6L8</accession>
<evidence type="ECO:0000256" key="8">
    <source>
        <dbReference type="ARBA" id="ARBA00022927"/>
    </source>
</evidence>
<dbReference type="GO" id="GO:0043213">
    <property type="term" value="P:bacteriocin transport"/>
    <property type="evidence" value="ECO:0007669"/>
    <property type="project" value="UniProtKB-KW"/>
</dbReference>
<evidence type="ECO:0000256" key="4">
    <source>
        <dbReference type="ARBA" id="ARBA00022692"/>
    </source>
</evidence>
<keyword evidence="4 12" id="KW-0812">Transmembrane</keyword>
<dbReference type="InterPro" id="IPR017871">
    <property type="entry name" value="ABC_transporter-like_CS"/>
</dbReference>
<dbReference type="InterPro" id="IPR003593">
    <property type="entry name" value="AAA+_ATPase"/>
</dbReference>
<reference evidence="16 17" key="1">
    <citation type="submission" date="2015-09" db="EMBL/GenBank/DDBJ databases">
        <authorList>
            <consortium name="Pathogen Informatics"/>
        </authorList>
    </citation>
    <scope>NUCLEOTIDE SEQUENCE [LARGE SCALE GENOMIC DNA]</scope>
    <source>
        <strain evidence="16 17">2789STDY5834921</strain>
    </source>
</reference>
<dbReference type="EMBL" id="CZBA01000009">
    <property type="protein sequence ID" value="CUP56574.1"/>
    <property type="molecule type" value="Genomic_DNA"/>
</dbReference>
<dbReference type="InterPro" id="IPR003439">
    <property type="entry name" value="ABC_transporter-like_ATP-bd"/>
</dbReference>
<evidence type="ECO:0000256" key="12">
    <source>
        <dbReference type="SAM" id="Phobius"/>
    </source>
</evidence>
<keyword evidence="16" id="KW-0378">Hydrolase</keyword>
<organism evidence="16 17">
    <name type="scientific">Blautia obeum</name>
    <dbReference type="NCBI Taxonomy" id="40520"/>
    <lineage>
        <taxon>Bacteria</taxon>
        <taxon>Bacillati</taxon>
        <taxon>Bacillota</taxon>
        <taxon>Clostridia</taxon>
        <taxon>Lachnospirales</taxon>
        <taxon>Lachnospiraceae</taxon>
        <taxon>Blautia</taxon>
    </lineage>
</organism>
<dbReference type="Gene3D" id="3.40.50.300">
    <property type="entry name" value="P-loop containing nucleotide triphosphate hydrolases"/>
    <property type="match status" value="1"/>
</dbReference>
<dbReference type="Pfam" id="PF00005">
    <property type="entry name" value="ABC_tran"/>
    <property type="match status" value="1"/>
</dbReference>
<dbReference type="PANTHER" id="PTHR24221:SF654">
    <property type="entry name" value="ATP-BINDING CASSETTE SUB-FAMILY B MEMBER 6"/>
    <property type="match status" value="1"/>
</dbReference>
<feature type="transmembrane region" description="Helical" evidence="12">
    <location>
        <begin position="188"/>
        <end position="209"/>
    </location>
</feature>
<dbReference type="Pfam" id="PF00664">
    <property type="entry name" value="ABC_membrane"/>
    <property type="match status" value="1"/>
</dbReference>
<evidence type="ECO:0000313" key="17">
    <source>
        <dbReference type="Proteomes" id="UP000095413"/>
    </source>
</evidence>
<dbReference type="Proteomes" id="UP000095413">
    <property type="component" value="Unassembled WGS sequence"/>
</dbReference>
<evidence type="ECO:0000256" key="7">
    <source>
        <dbReference type="ARBA" id="ARBA00022840"/>
    </source>
</evidence>
<keyword evidence="9 12" id="KW-1133">Transmembrane helix</keyword>
<proteinExistence type="predicted"/>
<dbReference type="GO" id="GO:0015031">
    <property type="term" value="P:protein transport"/>
    <property type="evidence" value="ECO:0007669"/>
    <property type="project" value="UniProtKB-KW"/>
</dbReference>
<dbReference type="FunFam" id="3.40.50.300:FF:000854">
    <property type="entry name" value="Multidrug ABC transporter ATP-binding protein"/>
    <property type="match status" value="1"/>
</dbReference>
<dbReference type="OrthoDB" id="9762778at2"/>
<keyword evidence="6" id="KW-0788">Thiol protease</keyword>
<dbReference type="PROSITE" id="PS50990">
    <property type="entry name" value="PEPTIDASE_C39"/>
    <property type="match status" value="1"/>
</dbReference>
<feature type="transmembrane region" description="Helical" evidence="12">
    <location>
        <begin position="408"/>
        <end position="432"/>
    </location>
</feature>
<dbReference type="PROSITE" id="PS00211">
    <property type="entry name" value="ABC_TRANSPORTER_1"/>
    <property type="match status" value="1"/>
</dbReference>
<keyword evidence="6" id="KW-0645">Protease</keyword>
<name>A0A174P6L8_9FIRM</name>
<dbReference type="InterPro" id="IPR027417">
    <property type="entry name" value="P-loop_NTPase"/>
</dbReference>
<dbReference type="SUPFAM" id="SSF90123">
    <property type="entry name" value="ABC transporter transmembrane region"/>
    <property type="match status" value="1"/>
</dbReference>
<evidence type="ECO:0000313" key="16">
    <source>
        <dbReference type="EMBL" id="CUP56574.1"/>
    </source>
</evidence>
<dbReference type="SUPFAM" id="SSF52540">
    <property type="entry name" value="P-loop containing nucleoside triphosphate hydrolases"/>
    <property type="match status" value="1"/>
</dbReference>